<sequence>MPRVYIGRLSYNVREKDIQRFFGGYGKLLEVDLKNGWVHSSARDTIVERGTRKVTLESARSAAAITPIRDANLSLGFSCDLQASVHSEQYSAVRVFFWLFVEAGDCCRARGWCSPRLRLKRLHFLSALETSRGWRGAEQAR</sequence>
<dbReference type="SUPFAM" id="SSF54928">
    <property type="entry name" value="RNA-binding domain, RBD"/>
    <property type="match status" value="1"/>
</dbReference>
<evidence type="ECO:0000256" key="2">
    <source>
        <dbReference type="PROSITE-ProRule" id="PRU00176"/>
    </source>
</evidence>
<reference evidence="4" key="2">
    <citation type="submission" date="2025-09" db="UniProtKB">
        <authorList>
            <consortium name="Ensembl"/>
        </authorList>
    </citation>
    <scope>IDENTIFICATION</scope>
</reference>
<evidence type="ECO:0000259" key="3">
    <source>
        <dbReference type="PROSITE" id="PS50102"/>
    </source>
</evidence>
<dbReference type="AlphaFoldDB" id="A0A672K9R4"/>
<protein>
    <recommendedName>
        <fullName evidence="3">RRM domain-containing protein</fullName>
    </recommendedName>
</protein>
<dbReference type="Gene3D" id="3.30.70.330">
    <property type="match status" value="1"/>
</dbReference>
<dbReference type="PANTHER" id="PTHR23003:SF52">
    <property type="entry name" value="SERINE_ARGININE-RICH SPLICING FACTOR 6"/>
    <property type="match status" value="1"/>
</dbReference>
<dbReference type="Ensembl" id="ENSSGRT00000006598.1">
    <property type="protein sequence ID" value="ENSSGRP00000006084.1"/>
    <property type="gene ID" value="ENSSGRG00000004054.1"/>
</dbReference>
<dbReference type="PANTHER" id="PTHR23003">
    <property type="entry name" value="RNA RECOGNITION MOTIF RRM DOMAIN CONTAINING PROTEIN"/>
    <property type="match status" value="1"/>
</dbReference>
<dbReference type="InterPro" id="IPR035979">
    <property type="entry name" value="RBD_domain_sf"/>
</dbReference>
<name>A0A672K9R4_SINGR</name>
<dbReference type="InterPro" id="IPR050374">
    <property type="entry name" value="RRT5_SRSF_SR"/>
</dbReference>
<dbReference type="GO" id="GO:0005634">
    <property type="term" value="C:nucleus"/>
    <property type="evidence" value="ECO:0007669"/>
    <property type="project" value="TreeGrafter"/>
</dbReference>
<accession>A0A672K9R4</accession>
<dbReference type="InParanoid" id="A0A672K9R4"/>
<organism evidence="4 5">
    <name type="scientific">Sinocyclocheilus grahami</name>
    <name type="common">Dianchi golden-line fish</name>
    <name type="synonym">Barbus grahami</name>
    <dbReference type="NCBI Taxonomy" id="75366"/>
    <lineage>
        <taxon>Eukaryota</taxon>
        <taxon>Metazoa</taxon>
        <taxon>Chordata</taxon>
        <taxon>Craniata</taxon>
        <taxon>Vertebrata</taxon>
        <taxon>Euteleostomi</taxon>
        <taxon>Actinopterygii</taxon>
        <taxon>Neopterygii</taxon>
        <taxon>Teleostei</taxon>
        <taxon>Ostariophysi</taxon>
        <taxon>Cypriniformes</taxon>
        <taxon>Cyprinidae</taxon>
        <taxon>Cyprininae</taxon>
        <taxon>Sinocyclocheilus</taxon>
    </lineage>
</organism>
<evidence type="ECO:0000256" key="1">
    <source>
        <dbReference type="ARBA" id="ARBA00022884"/>
    </source>
</evidence>
<keyword evidence="5" id="KW-1185">Reference proteome</keyword>
<evidence type="ECO:0000313" key="4">
    <source>
        <dbReference type="Ensembl" id="ENSSGRP00000006084.1"/>
    </source>
</evidence>
<dbReference type="GO" id="GO:0005737">
    <property type="term" value="C:cytoplasm"/>
    <property type="evidence" value="ECO:0007669"/>
    <property type="project" value="TreeGrafter"/>
</dbReference>
<dbReference type="Proteomes" id="UP000472262">
    <property type="component" value="Unassembled WGS sequence"/>
</dbReference>
<keyword evidence="1 2" id="KW-0694">RNA-binding</keyword>
<dbReference type="InterPro" id="IPR000504">
    <property type="entry name" value="RRM_dom"/>
</dbReference>
<dbReference type="InterPro" id="IPR012677">
    <property type="entry name" value="Nucleotide-bd_a/b_plait_sf"/>
</dbReference>
<dbReference type="GO" id="GO:0003729">
    <property type="term" value="F:mRNA binding"/>
    <property type="evidence" value="ECO:0007669"/>
    <property type="project" value="TreeGrafter"/>
</dbReference>
<reference evidence="4" key="1">
    <citation type="submission" date="2025-08" db="UniProtKB">
        <authorList>
            <consortium name="Ensembl"/>
        </authorList>
    </citation>
    <scope>IDENTIFICATION</scope>
</reference>
<dbReference type="Pfam" id="PF00076">
    <property type="entry name" value="RRM_1"/>
    <property type="match status" value="1"/>
</dbReference>
<dbReference type="PROSITE" id="PS50102">
    <property type="entry name" value="RRM"/>
    <property type="match status" value="1"/>
</dbReference>
<evidence type="ECO:0000313" key="5">
    <source>
        <dbReference type="Proteomes" id="UP000472262"/>
    </source>
</evidence>
<feature type="domain" description="RRM" evidence="3">
    <location>
        <begin position="2"/>
        <end position="61"/>
    </location>
</feature>
<proteinExistence type="predicted"/>